<dbReference type="Proteomes" id="UP000053039">
    <property type="component" value="Unassembled WGS sequence"/>
</dbReference>
<evidence type="ECO:0000256" key="1">
    <source>
        <dbReference type="SAM" id="MobiDB-lite"/>
    </source>
</evidence>
<organism evidence="2 3">
    <name type="scientific">Streptomyces pseudovenezuelae</name>
    <dbReference type="NCBI Taxonomy" id="67350"/>
    <lineage>
        <taxon>Bacteria</taxon>
        <taxon>Bacillati</taxon>
        <taxon>Actinomycetota</taxon>
        <taxon>Actinomycetes</taxon>
        <taxon>Kitasatosporales</taxon>
        <taxon>Streptomycetaceae</taxon>
        <taxon>Streptomyces</taxon>
        <taxon>Streptomyces aurantiacus group</taxon>
    </lineage>
</organism>
<evidence type="ECO:0000313" key="2">
    <source>
        <dbReference type="EMBL" id="KUM87001.1"/>
    </source>
</evidence>
<sequence>MAVSALTGCVTVQRPPVSGPPATAPSRLPGPADARPDGQAEPQIVQAPAQEALSMIDPSPSAKPGGTAPHGRAPGAAGAPVRPQHRQPAHAHPAHPEHPERPARPEPWHPDVPRHRKPRVEIPDVAGSVPQSVPKGPKDVCALGRKYGRWQEGSPESVICDQNYGR</sequence>
<feature type="compositionally biased region" description="Basic residues" evidence="1">
    <location>
        <begin position="83"/>
        <end position="93"/>
    </location>
</feature>
<dbReference type="OrthoDB" id="4338732at2"/>
<feature type="compositionally biased region" description="Low complexity" evidence="1">
    <location>
        <begin position="64"/>
        <end position="82"/>
    </location>
</feature>
<name>A0A101N5M4_9ACTN</name>
<feature type="region of interest" description="Disordered" evidence="1">
    <location>
        <begin position="1"/>
        <end position="137"/>
    </location>
</feature>
<dbReference type="EMBL" id="LMWM01000018">
    <property type="protein sequence ID" value="KUM87001.1"/>
    <property type="molecule type" value="Genomic_DNA"/>
</dbReference>
<accession>A0A101N5M4</accession>
<protein>
    <submittedName>
        <fullName evidence="2">Uncharacterized protein</fullName>
    </submittedName>
</protein>
<proteinExistence type="predicted"/>
<feature type="compositionally biased region" description="Basic and acidic residues" evidence="1">
    <location>
        <begin position="94"/>
        <end position="113"/>
    </location>
</feature>
<gene>
    <name evidence="2" type="ORF">AQI94_16640</name>
</gene>
<evidence type="ECO:0000313" key="3">
    <source>
        <dbReference type="Proteomes" id="UP000053039"/>
    </source>
</evidence>
<reference evidence="2 3" key="1">
    <citation type="submission" date="2015-10" db="EMBL/GenBank/DDBJ databases">
        <title>Draft genome sequence of Streptomyces pseudovenezuelae DSM 40212, type strain for the species Streptomyces pseudovenezuelae.</title>
        <authorList>
            <person name="Ruckert C."/>
            <person name="Winkler A."/>
            <person name="Kalinowski J."/>
            <person name="Kampfer P."/>
            <person name="Glaeser S."/>
        </authorList>
    </citation>
    <scope>NUCLEOTIDE SEQUENCE [LARGE SCALE GENOMIC DNA]</scope>
    <source>
        <strain evidence="2 3">DSM 40212</strain>
    </source>
</reference>
<dbReference type="AlphaFoldDB" id="A0A101N5M4"/>
<comment type="caution">
    <text evidence="2">The sequence shown here is derived from an EMBL/GenBank/DDBJ whole genome shotgun (WGS) entry which is preliminary data.</text>
</comment>